<keyword evidence="3" id="KW-1185">Reference proteome</keyword>
<comment type="caution">
    <text evidence="2">The sequence shown here is derived from an EMBL/GenBank/DDBJ whole genome shotgun (WGS) entry which is preliminary data.</text>
</comment>
<sequence>MRGCKYSKFDVKVAYKKPCWVHKICCTIPKSDETICSEDNTYISFDEINNVPRTDSEASISQDTDCSGEVSHIYEEICTEDDPSYNVSALRKFFGESKAYATRPLSSIKSWFGNRKSLGPSFISFINLPGNAASETEESMTLDDIQKRIDALNEEMQALSVSDDGGDDDDVYDTPYLDDNGEPIFKRMVIPSAKAGESSTDSQAEPESESPVVAKAKAKAKAKAEAGPGYSVAGAPDLSELVNDTDSANVMKRLMEQFEVLADIPQEESDEASDEEFQDLMRRLNYQGEPTYTIQNGKFLPKTDSQAEPESEDPIVAKAKAEADPGYSVVGAPGGSGLNYDVDSDDAIRQIMEQFDFLTQLEPRETQKRKRDE</sequence>
<proteinExistence type="predicted"/>
<gene>
    <name evidence="2" type="ORF">BgAZ_208550</name>
</gene>
<accession>A0AAD8PEU4</accession>
<name>A0AAD8PEU4_BABGI</name>
<evidence type="ECO:0000313" key="2">
    <source>
        <dbReference type="EMBL" id="KAK1443979.1"/>
    </source>
</evidence>
<evidence type="ECO:0000313" key="3">
    <source>
        <dbReference type="Proteomes" id="UP001230268"/>
    </source>
</evidence>
<evidence type="ECO:0000256" key="1">
    <source>
        <dbReference type="SAM" id="MobiDB-lite"/>
    </source>
</evidence>
<organism evidence="2 3">
    <name type="scientific">Babesia gibsoni</name>
    <dbReference type="NCBI Taxonomy" id="33632"/>
    <lineage>
        <taxon>Eukaryota</taxon>
        <taxon>Sar</taxon>
        <taxon>Alveolata</taxon>
        <taxon>Apicomplexa</taxon>
        <taxon>Aconoidasida</taxon>
        <taxon>Piroplasmida</taxon>
        <taxon>Babesiidae</taxon>
        <taxon>Babesia</taxon>
    </lineage>
</organism>
<reference evidence="2" key="1">
    <citation type="submission" date="2023-08" db="EMBL/GenBank/DDBJ databases">
        <title>Draft sequence of the Babesia gibsoni genome.</title>
        <authorList>
            <person name="Yamagishi J.Y."/>
            <person name="Xuan X.X."/>
        </authorList>
    </citation>
    <scope>NUCLEOTIDE SEQUENCE</scope>
    <source>
        <strain evidence="2">Azabu</strain>
    </source>
</reference>
<protein>
    <submittedName>
        <fullName evidence="2">Uncharacterized protein</fullName>
    </submittedName>
</protein>
<feature type="region of interest" description="Disordered" evidence="1">
    <location>
        <begin position="193"/>
        <end position="213"/>
    </location>
</feature>
<dbReference type="Proteomes" id="UP001230268">
    <property type="component" value="Unassembled WGS sequence"/>
</dbReference>
<dbReference type="AlphaFoldDB" id="A0AAD8PEU4"/>
<dbReference type="EMBL" id="JAVEPI010000002">
    <property type="protein sequence ID" value="KAK1443979.1"/>
    <property type="molecule type" value="Genomic_DNA"/>
</dbReference>